<dbReference type="CDD" id="cd15473">
    <property type="entry name" value="Myo5p-like_CBD_DIL_ANK"/>
    <property type="match status" value="1"/>
</dbReference>
<dbReference type="InterPro" id="IPR002110">
    <property type="entry name" value="Ankyrin_rpt"/>
</dbReference>
<dbReference type="GeneID" id="73472507"/>
<dbReference type="RefSeq" id="XP_049260978.1">
    <property type="nucleotide sequence ID" value="XM_049409802.1"/>
</dbReference>
<feature type="compositionally biased region" description="Basic and acidic residues" evidence="2">
    <location>
        <begin position="824"/>
        <end position="848"/>
    </location>
</feature>
<dbReference type="PANTHER" id="PTHR16027:SF6">
    <property type="entry name" value="DILUTE DOMAIN-CONTAINING PROTEIN"/>
    <property type="match status" value="1"/>
</dbReference>
<keyword evidence="5" id="KW-1185">Reference proteome</keyword>
<gene>
    <name evidence="4" type="ORF">J8A68_005707</name>
</gene>
<evidence type="ECO:0000259" key="3">
    <source>
        <dbReference type="PROSITE" id="PS51126"/>
    </source>
</evidence>
<feature type="compositionally biased region" description="Acidic residues" evidence="2">
    <location>
        <begin position="808"/>
        <end position="823"/>
    </location>
</feature>
<evidence type="ECO:0000256" key="1">
    <source>
        <dbReference type="PROSITE-ProRule" id="PRU00023"/>
    </source>
</evidence>
<feature type="compositionally biased region" description="Basic and acidic residues" evidence="2">
    <location>
        <begin position="858"/>
        <end position="867"/>
    </location>
</feature>
<dbReference type="SMART" id="SM01132">
    <property type="entry name" value="DIL"/>
    <property type="match status" value="1"/>
</dbReference>
<evidence type="ECO:0000256" key="2">
    <source>
        <dbReference type="SAM" id="MobiDB-lite"/>
    </source>
</evidence>
<dbReference type="Pfam" id="PF01843">
    <property type="entry name" value="DIL"/>
    <property type="match status" value="2"/>
</dbReference>
<keyword evidence="1" id="KW-0040">ANK repeat</keyword>
<comment type="caution">
    <text evidence="4">The sequence shown here is derived from an EMBL/GenBank/DDBJ whole genome shotgun (WGS) entry which is preliminary data.</text>
</comment>
<organism evidence="4 5">
    <name type="scientific">[Candida] subhashii</name>
    <dbReference type="NCBI Taxonomy" id="561895"/>
    <lineage>
        <taxon>Eukaryota</taxon>
        <taxon>Fungi</taxon>
        <taxon>Dikarya</taxon>
        <taxon>Ascomycota</taxon>
        <taxon>Saccharomycotina</taxon>
        <taxon>Pichiomycetes</taxon>
        <taxon>Debaryomycetaceae</taxon>
        <taxon>Spathaspora</taxon>
    </lineage>
</organism>
<name>A0A8J5QLI8_9ASCO</name>
<sequence length="875" mass="100951">MDAWNITSTIPSTTNIISGITPSLPTILNYSDPLLSKILTSKKALQLLESNFVSPPSFSSNDEGEHTTSDQSSKEKSLIELLIAACDGDLVTLESITRSNPQLVNQLFPTQEAGVSALIYAICFNNYDIADSLLNNHNADPDLCDTLVNYTPLMWAVYFNQLDIVKLLLDHQADPFKCPNENEDKNAVSLVTLENIEMYEFFKTHNLLHQQRGSGSFDDGSDQLYGSSSFLPQDNYEDDLSTKLKMQTLTGTERGPDEDDEEEQAKGRDEDDEYVLSQDPILRQLPEFDYEKLLPEQYLKFTDSDIPSLLDYIFGLRSKPKYQHITKLPAAIVFQLIRYSYLKVESIELTEFLFDCFTARLRTVTNTKSGAFNMALQDSDSSNPHGGAGDIVSLSYWLSCLQFLHFYFTKNEIYSKFPQFLQEIINLVQSLIATLSFSINSRLNLLVDECLLDFINLVDVSNVLYAKDWNLFKSKSTLHPSTYDDILDMLYPPNERELMKPSPIRYIQVLGALDYVLKIHQVDNLLKIQTFSQVFYYINCIIFNRIISQNKYCSRAKAIQIRLNISTIEDWLRSHNMKVYKPDAIGGIEKLVPPETKLNNLLQLEEQKDEPDKKPSTTTQKKNPHYLQFYYNSLYHVGKNQLTPTIELLQWLQCLSSLHDEDSFINTINQFDSLNYYQLLKIVNKLYKYEINESKFPKKLIQLLKKLVSQQGEQQIQTGFLHYMTQSTFLSKEVYIYLNPNFIFSVALPNITELIDNYGSGIGGVKILRGKKYQPSLPIGIMDDIDEILTENKNSQLAEYDYERQEQDMDYNDDEEEDGEEGGEERVDERKKKDDDEEKERFKGDQLFKEVQMPNVLMHKEWEKPSMDDFETNPW</sequence>
<feature type="region of interest" description="Disordered" evidence="2">
    <location>
        <begin position="248"/>
        <end position="273"/>
    </location>
</feature>
<dbReference type="PROSITE" id="PS50088">
    <property type="entry name" value="ANK_REPEAT"/>
    <property type="match status" value="1"/>
</dbReference>
<dbReference type="InterPro" id="IPR037986">
    <property type="entry name" value="Myo5p-like_CBD_DIL"/>
</dbReference>
<dbReference type="EMBL" id="JAGSYN010000274">
    <property type="protein sequence ID" value="KAG7660745.1"/>
    <property type="molecule type" value="Genomic_DNA"/>
</dbReference>
<accession>A0A8J5QLI8</accession>
<dbReference type="GO" id="GO:0051020">
    <property type="term" value="F:GTPase binding"/>
    <property type="evidence" value="ECO:0007669"/>
    <property type="project" value="TreeGrafter"/>
</dbReference>
<dbReference type="PANTHER" id="PTHR16027">
    <property type="entry name" value="DILUTE DOMAIN-CONTAINING PROTEIN YPR089W"/>
    <property type="match status" value="1"/>
</dbReference>
<evidence type="ECO:0000313" key="4">
    <source>
        <dbReference type="EMBL" id="KAG7660745.1"/>
    </source>
</evidence>
<evidence type="ECO:0000313" key="5">
    <source>
        <dbReference type="Proteomes" id="UP000694255"/>
    </source>
</evidence>
<dbReference type="InterPro" id="IPR052072">
    <property type="entry name" value="Vascular_dev_regulator"/>
</dbReference>
<feature type="domain" description="Dilute" evidence="3">
    <location>
        <begin position="389"/>
        <end position="710"/>
    </location>
</feature>
<protein>
    <recommendedName>
        <fullName evidence="3">Dilute domain-containing protein</fullName>
    </recommendedName>
</protein>
<feature type="repeat" description="ANK" evidence="1">
    <location>
        <begin position="148"/>
        <end position="174"/>
    </location>
</feature>
<feature type="region of interest" description="Disordered" evidence="2">
    <location>
        <begin position="802"/>
        <end position="875"/>
    </location>
</feature>
<dbReference type="PROSITE" id="PS51126">
    <property type="entry name" value="DILUTE"/>
    <property type="match status" value="1"/>
</dbReference>
<proteinExistence type="predicted"/>
<reference evidence="4 5" key="1">
    <citation type="journal article" date="2021" name="DNA Res.">
        <title>Genome analysis of Candida subhashii reveals its hybrid nature and dual mitochondrial genome conformations.</title>
        <authorList>
            <person name="Mixao V."/>
            <person name="Hegedusova E."/>
            <person name="Saus E."/>
            <person name="Pryszcz L.P."/>
            <person name="Cillingova A."/>
            <person name="Nosek J."/>
            <person name="Gabaldon T."/>
        </authorList>
    </citation>
    <scope>NUCLEOTIDE SEQUENCE [LARGE SCALE GENOMIC DNA]</scope>
    <source>
        <strain evidence="4 5">CBS 10753</strain>
    </source>
</reference>
<dbReference type="OrthoDB" id="426293at2759"/>
<dbReference type="Pfam" id="PF12796">
    <property type="entry name" value="Ank_2"/>
    <property type="match status" value="1"/>
</dbReference>
<dbReference type="PROSITE" id="PS50297">
    <property type="entry name" value="ANK_REP_REGION"/>
    <property type="match status" value="1"/>
</dbReference>
<dbReference type="SMART" id="SM00248">
    <property type="entry name" value="ANK"/>
    <property type="match status" value="2"/>
</dbReference>
<dbReference type="InterPro" id="IPR002710">
    <property type="entry name" value="Dilute_dom"/>
</dbReference>
<dbReference type="Proteomes" id="UP000694255">
    <property type="component" value="Unassembled WGS sequence"/>
</dbReference>
<dbReference type="AlphaFoldDB" id="A0A8J5QLI8"/>